<protein>
    <recommendedName>
        <fullName evidence="4">BTB domain-containing protein</fullName>
    </recommendedName>
</protein>
<organism evidence="2 3">
    <name type="scientific">Phialocephala subalpina</name>
    <dbReference type="NCBI Taxonomy" id="576137"/>
    <lineage>
        <taxon>Eukaryota</taxon>
        <taxon>Fungi</taxon>
        <taxon>Dikarya</taxon>
        <taxon>Ascomycota</taxon>
        <taxon>Pezizomycotina</taxon>
        <taxon>Leotiomycetes</taxon>
        <taxon>Helotiales</taxon>
        <taxon>Mollisiaceae</taxon>
        <taxon>Phialocephala</taxon>
        <taxon>Phialocephala fortinii species complex</taxon>
    </lineage>
</organism>
<feature type="region of interest" description="Disordered" evidence="1">
    <location>
        <begin position="1"/>
        <end position="22"/>
    </location>
</feature>
<feature type="region of interest" description="Disordered" evidence="1">
    <location>
        <begin position="346"/>
        <end position="376"/>
    </location>
</feature>
<proteinExistence type="predicted"/>
<keyword evidence="3" id="KW-1185">Reference proteome</keyword>
<evidence type="ECO:0000313" key="3">
    <source>
        <dbReference type="Proteomes" id="UP000184330"/>
    </source>
</evidence>
<accession>A0A1L7WPF3</accession>
<gene>
    <name evidence="2" type="ORF">PAC_04537</name>
</gene>
<dbReference type="AlphaFoldDB" id="A0A1L7WPF3"/>
<dbReference type="STRING" id="576137.A0A1L7WPF3"/>
<evidence type="ECO:0008006" key="4">
    <source>
        <dbReference type="Google" id="ProtNLM"/>
    </source>
</evidence>
<dbReference type="Proteomes" id="UP000184330">
    <property type="component" value="Unassembled WGS sequence"/>
</dbReference>
<reference evidence="2 3" key="1">
    <citation type="submission" date="2016-03" db="EMBL/GenBank/DDBJ databases">
        <authorList>
            <person name="Ploux O."/>
        </authorList>
    </citation>
    <scope>NUCLEOTIDE SEQUENCE [LARGE SCALE GENOMIC DNA]</scope>
    <source>
        <strain evidence="2 3">UAMH 11012</strain>
    </source>
</reference>
<dbReference type="OrthoDB" id="5275938at2759"/>
<dbReference type="EMBL" id="FJOG01000005">
    <property type="protein sequence ID" value="CZR54653.1"/>
    <property type="molecule type" value="Genomic_DNA"/>
</dbReference>
<sequence length="376" mass="42977">MPISFSRQKKQPPPARTVSPDEFAKSCTFPSGDIRVRLKLEDETQVIGRISSHAMSLASPVWKNFAYPPWNAADSGPVEELDFTEDDPNALLLLLQVIHFEFAPVKEQKPGTDQIYQLAILCDKYDCVHLVGPWLDDWLEKAESIDVVRHHTYLLLKRFRGGDNNSACKEVDSEKWLFIAWVFGKQEIFEQTAKNKLLRACTNEEGQLLTFKNELAPEAMPPDVLKQILSLRLAALEKLLDIVYRRVRGFADNKEIHCPREGVDKNRKACDAIIYGSLIRGLELVDLQSTRDLQDIKFSINQVSSKIKNLEIHSLNPFHESCFERDFEVQVDSVLSNLGNPVLDSHRRHMEEQQRKLKGRVVSQEASMKKPQVAED</sequence>
<evidence type="ECO:0000256" key="1">
    <source>
        <dbReference type="SAM" id="MobiDB-lite"/>
    </source>
</evidence>
<name>A0A1L7WPF3_9HELO</name>
<evidence type="ECO:0000313" key="2">
    <source>
        <dbReference type="EMBL" id="CZR54653.1"/>
    </source>
</evidence>